<protein>
    <submittedName>
        <fullName evidence="2">DUF4942 domain-containing protein</fullName>
    </submittedName>
</protein>
<dbReference type="AlphaFoldDB" id="A0A4D6XBC8"/>
<dbReference type="OrthoDB" id="6477274at2"/>
<dbReference type="Pfam" id="PF13708">
    <property type="entry name" value="DUF4942"/>
    <property type="match status" value="1"/>
</dbReference>
<accession>A0A4D6XBC8</accession>
<evidence type="ECO:0000259" key="1">
    <source>
        <dbReference type="Pfam" id="PF13708"/>
    </source>
</evidence>
<dbReference type="InterPro" id="IPR031339">
    <property type="entry name" value="DUF4942"/>
</dbReference>
<feature type="domain" description="DUF4942" evidence="1">
    <location>
        <begin position="115"/>
        <end position="301"/>
    </location>
</feature>
<name>A0A4D6XBC8_PSEPU</name>
<reference evidence="3" key="1">
    <citation type="submission" date="2019-04" db="EMBL/GenBank/DDBJ databases">
        <title>Genome sequence of Pseudomonas putida 1290, an auxin catabolizing strain.</title>
        <authorList>
            <person name="Laird T.S."/>
            <person name="Leveau J.H.J."/>
        </authorList>
    </citation>
    <scope>NUCLEOTIDE SEQUENCE [LARGE SCALE GENOMIC DNA]</scope>
    <source>
        <strain evidence="3">1290</strain>
    </source>
</reference>
<evidence type="ECO:0000313" key="2">
    <source>
        <dbReference type="EMBL" id="QCI13083.1"/>
    </source>
</evidence>
<gene>
    <name evidence="2" type="ORF">E6B08_17655</name>
</gene>
<organism evidence="2 3">
    <name type="scientific">Pseudomonas putida</name>
    <name type="common">Arthrobacter siderocapsulatus</name>
    <dbReference type="NCBI Taxonomy" id="303"/>
    <lineage>
        <taxon>Bacteria</taxon>
        <taxon>Pseudomonadati</taxon>
        <taxon>Pseudomonadota</taxon>
        <taxon>Gammaproteobacteria</taxon>
        <taxon>Pseudomonadales</taxon>
        <taxon>Pseudomonadaceae</taxon>
        <taxon>Pseudomonas</taxon>
    </lineage>
</organism>
<dbReference type="Proteomes" id="UP000298551">
    <property type="component" value="Chromosome"/>
</dbReference>
<dbReference type="EMBL" id="CP039371">
    <property type="protein sequence ID" value="QCI13083.1"/>
    <property type="molecule type" value="Genomic_DNA"/>
</dbReference>
<sequence length="312" mass="36031">MLAERPASLLSPARLANSRLTRESIHSRWCGRRTIARRHQRPTPRVGCPGMNHFKQLALPTTLSDLLKARQVALRLIEDAHRSLQMAEDLLSQHGRYLKPYGAQLKEDLGKVRCELDSKMWRRAMDLTGFKQLMDTQEVGTFERSLEHSPPEFTEDNIRATFIDLQLRSTDMFRRGVFNVFRWLSKAYRTNEAEPFRIGEKVIMKSMVRPNLTGGLYIQYGMNDTASDQLNDIDRVMKTLDQQPFQPRSLESAMNAAFANLEVFEDSYYRAKAFKNSNLHLEFKRPDLLDKVNEQIAEHYAYGALPDARHAA</sequence>
<proteinExistence type="predicted"/>
<evidence type="ECO:0000313" key="3">
    <source>
        <dbReference type="Proteomes" id="UP000298551"/>
    </source>
</evidence>